<feature type="signal peptide" evidence="3">
    <location>
        <begin position="1"/>
        <end position="23"/>
    </location>
</feature>
<dbReference type="SUPFAM" id="SSF53850">
    <property type="entry name" value="Periplasmic binding protein-like II"/>
    <property type="match status" value="1"/>
</dbReference>
<proteinExistence type="predicted"/>
<dbReference type="Proteomes" id="UP000190092">
    <property type="component" value="Unassembled WGS sequence"/>
</dbReference>
<dbReference type="RefSeq" id="WP_218190919.1">
    <property type="nucleotide sequence ID" value="NZ_FUWJ01000001.1"/>
</dbReference>
<dbReference type="PANTHER" id="PTHR30006:SF2">
    <property type="entry name" value="ABC TRANSPORTER SUBSTRATE-BINDING PROTEIN"/>
    <property type="match status" value="1"/>
</dbReference>
<sequence>MKRRTLMAGLAGAAASWTLPARAADEDFGGKELIAAAEKEGAITYYTANFAEVEQEVIKAFNKRFPKIKVAMVRAPGGQLITRIKTEAAAGKLAADVINHSDRGLMLELVDLFQDYAPPNAVDYRPDAMVSPKLWPGATLGWCIAYNTQLVKNAPKTWMDLTKPEYKGKQIGQVVGPSGGTTWTRVMFERQVLGDDYWKKQAELGIALYPSGAPTSDALVRGEISIAPLLYNIIYTKIVEGAPAEAIFAPEGVPIVPYSDGIPKTSRSPNAAKLFMNWRLSREGQKFQIEKLGNITSMKDPPALPKGWDPKVIKVWVPKFDEFEKLRDAWLDEWNKTYGYRQ</sequence>
<evidence type="ECO:0000256" key="1">
    <source>
        <dbReference type="ARBA" id="ARBA00022729"/>
    </source>
</evidence>
<dbReference type="PANTHER" id="PTHR30006">
    <property type="entry name" value="THIAMINE-BINDING PERIPLASMIC PROTEIN-RELATED"/>
    <property type="match status" value="1"/>
</dbReference>
<feature type="chain" id="PRO_5012684841" evidence="3">
    <location>
        <begin position="24"/>
        <end position="342"/>
    </location>
</feature>
<dbReference type="EMBL" id="FUWJ01000001">
    <property type="protein sequence ID" value="SJZ35947.1"/>
    <property type="molecule type" value="Genomic_DNA"/>
</dbReference>
<dbReference type="Gene3D" id="3.40.190.10">
    <property type="entry name" value="Periplasmic binding protein-like II"/>
    <property type="match status" value="2"/>
</dbReference>
<dbReference type="Pfam" id="PF01547">
    <property type="entry name" value="SBP_bac_1"/>
    <property type="match status" value="1"/>
</dbReference>
<keyword evidence="1 3" id="KW-0732">Signal</keyword>
<evidence type="ECO:0000313" key="5">
    <source>
        <dbReference type="Proteomes" id="UP000190092"/>
    </source>
</evidence>
<organism evidence="4 5">
    <name type="scientific">Enhydrobacter aerosaccus</name>
    <dbReference type="NCBI Taxonomy" id="225324"/>
    <lineage>
        <taxon>Bacteria</taxon>
        <taxon>Pseudomonadati</taxon>
        <taxon>Pseudomonadota</taxon>
        <taxon>Alphaproteobacteria</taxon>
        <taxon>Hyphomicrobiales</taxon>
        <taxon>Enhydrobacter</taxon>
    </lineage>
</organism>
<evidence type="ECO:0000313" key="4">
    <source>
        <dbReference type="EMBL" id="SJZ35947.1"/>
    </source>
</evidence>
<evidence type="ECO:0000256" key="2">
    <source>
        <dbReference type="ARBA" id="ARBA00022764"/>
    </source>
</evidence>
<keyword evidence="2" id="KW-0574">Periplasm</keyword>
<dbReference type="AlphaFoldDB" id="A0A1T4K0V9"/>
<dbReference type="STRING" id="225324.SAMN02745126_00626"/>
<accession>A0A1T4K0V9</accession>
<keyword evidence="5" id="KW-1185">Reference proteome</keyword>
<gene>
    <name evidence="4" type="ORF">SAMN02745126_00626</name>
</gene>
<protein>
    <submittedName>
        <fullName evidence="4">Iron(III) transport system substrate-binding protein</fullName>
    </submittedName>
</protein>
<name>A0A1T4K0V9_9HYPH</name>
<evidence type="ECO:0000256" key="3">
    <source>
        <dbReference type="SAM" id="SignalP"/>
    </source>
</evidence>
<reference evidence="5" key="1">
    <citation type="submission" date="2017-02" db="EMBL/GenBank/DDBJ databases">
        <authorList>
            <person name="Varghese N."/>
            <person name="Submissions S."/>
        </authorList>
    </citation>
    <scope>NUCLEOTIDE SEQUENCE [LARGE SCALE GENOMIC DNA]</scope>
    <source>
        <strain evidence="5">ATCC 27094</strain>
    </source>
</reference>
<dbReference type="InterPro" id="IPR006059">
    <property type="entry name" value="SBP"/>
</dbReference>